<protein>
    <submittedName>
        <fullName evidence="1">Uncharacterized protein</fullName>
    </submittedName>
</protein>
<dbReference type="Proteomes" id="UP001467690">
    <property type="component" value="Unassembled WGS sequence"/>
</dbReference>
<sequence>MNNTTQSADYQNKTSNDLKFQCIDIQDELNQNAKYVTSVLVLLAASADSDEINLDAIKTLLNLCIDKIDTISALSSQLFQSVKYRNF</sequence>
<keyword evidence="2" id="KW-1185">Reference proteome</keyword>
<dbReference type="RefSeq" id="WP_350401843.1">
    <property type="nucleotide sequence ID" value="NZ_JBELOE010000210.1"/>
</dbReference>
<dbReference type="EMBL" id="JBELOE010000210">
    <property type="protein sequence ID" value="MER2492327.1"/>
    <property type="molecule type" value="Genomic_DNA"/>
</dbReference>
<reference evidence="1 2" key="1">
    <citation type="submission" date="2024-06" db="EMBL/GenBank/DDBJ databases">
        <authorList>
            <person name="Chen R.Y."/>
        </authorList>
    </citation>
    <scope>NUCLEOTIDE SEQUENCE [LARGE SCALE GENOMIC DNA]</scope>
    <source>
        <strain evidence="1 2">D2</strain>
    </source>
</reference>
<accession>A0ABV1RHW2</accession>
<comment type="caution">
    <text evidence="1">The sequence shown here is derived from an EMBL/GenBank/DDBJ whole genome shotgun (WGS) entry which is preliminary data.</text>
</comment>
<evidence type="ECO:0000313" key="1">
    <source>
        <dbReference type="EMBL" id="MER2492327.1"/>
    </source>
</evidence>
<gene>
    <name evidence="1" type="ORF">ABS311_10600</name>
</gene>
<proteinExistence type="predicted"/>
<organism evidence="1 2">
    <name type="scientific">Catenovulum sediminis</name>
    <dbReference type="NCBI Taxonomy" id="1740262"/>
    <lineage>
        <taxon>Bacteria</taxon>
        <taxon>Pseudomonadati</taxon>
        <taxon>Pseudomonadota</taxon>
        <taxon>Gammaproteobacteria</taxon>
        <taxon>Alteromonadales</taxon>
        <taxon>Alteromonadaceae</taxon>
        <taxon>Catenovulum</taxon>
    </lineage>
</organism>
<evidence type="ECO:0000313" key="2">
    <source>
        <dbReference type="Proteomes" id="UP001467690"/>
    </source>
</evidence>
<name>A0ABV1RHW2_9ALTE</name>